<feature type="transmembrane region" description="Helical" evidence="1">
    <location>
        <begin position="124"/>
        <end position="146"/>
    </location>
</feature>
<dbReference type="EMBL" id="SMFL01000012">
    <property type="protein sequence ID" value="TDE11348.1"/>
    <property type="molecule type" value="Genomic_DNA"/>
</dbReference>
<dbReference type="RefSeq" id="WP_131961195.1">
    <property type="nucleotide sequence ID" value="NZ_SMFL01000012.1"/>
</dbReference>
<feature type="signal peptide" evidence="2">
    <location>
        <begin position="1"/>
        <end position="24"/>
    </location>
</feature>
<reference evidence="3 4" key="1">
    <citation type="submission" date="2019-03" db="EMBL/GenBank/DDBJ databases">
        <title>Dyadobacter AR-3-6 sp. nov., isolated from arctic soil.</title>
        <authorList>
            <person name="Chaudhary D.K."/>
        </authorList>
    </citation>
    <scope>NUCLEOTIDE SEQUENCE [LARGE SCALE GENOMIC DNA]</scope>
    <source>
        <strain evidence="3 4">AR-3-6</strain>
    </source>
</reference>
<sequence>MNYFLNLRFRIIIFLLCLVNCSYGQSEQSLDSISPFEVQTKFPVIKSSFGKYLVNHRIVSTQFVMDVLAQKDSANFTKFNNGHRLLKTGGTIAIVGAGVTLVGAVVTMIEIFDDLLSFEGQTRYTGVAIVGVGSGISLSGLAVLVLGKHKKNQAVKFYNSTIATPNPKYSIYLKPSANKVTVGLRF</sequence>
<feature type="transmembrane region" description="Helical" evidence="1">
    <location>
        <begin position="90"/>
        <end position="112"/>
    </location>
</feature>
<evidence type="ECO:0000313" key="4">
    <source>
        <dbReference type="Proteomes" id="UP000294850"/>
    </source>
</evidence>
<keyword evidence="1" id="KW-1133">Transmembrane helix</keyword>
<accession>A0A4V2Z351</accession>
<name>A0A4V2Z351_9BACT</name>
<evidence type="ECO:0008006" key="5">
    <source>
        <dbReference type="Google" id="ProtNLM"/>
    </source>
</evidence>
<keyword evidence="1" id="KW-0472">Membrane</keyword>
<evidence type="ECO:0000256" key="2">
    <source>
        <dbReference type="SAM" id="SignalP"/>
    </source>
</evidence>
<evidence type="ECO:0000313" key="3">
    <source>
        <dbReference type="EMBL" id="TDE11348.1"/>
    </source>
</evidence>
<evidence type="ECO:0000256" key="1">
    <source>
        <dbReference type="SAM" id="Phobius"/>
    </source>
</evidence>
<protein>
    <recommendedName>
        <fullName evidence="5">DUF4199 domain-containing protein</fullName>
    </recommendedName>
</protein>
<feature type="chain" id="PRO_5020257397" description="DUF4199 domain-containing protein" evidence="2">
    <location>
        <begin position="25"/>
        <end position="186"/>
    </location>
</feature>
<organism evidence="3 4">
    <name type="scientific">Dyadobacter psychrotolerans</name>
    <dbReference type="NCBI Taxonomy" id="2541721"/>
    <lineage>
        <taxon>Bacteria</taxon>
        <taxon>Pseudomonadati</taxon>
        <taxon>Bacteroidota</taxon>
        <taxon>Cytophagia</taxon>
        <taxon>Cytophagales</taxon>
        <taxon>Spirosomataceae</taxon>
        <taxon>Dyadobacter</taxon>
    </lineage>
</organism>
<dbReference type="Proteomes" id="UP000294850">
    <property type="component" value="Unassembled WGS sequence"/>
</dbReference>
<keyword evidence="2" id="KW-0732">Signal</keyword>
<gene>
    <name evidence="3" type="ORF">E0F88_25900</name>
</gene>
<dbReference type="AlphaFoldDB" id="A0A4V2Z351"/>
<proteinExistence type="predicted"/>
<keyword evidence="4" id="KW-1185">Reference proteome</keyword>
<keyword evidence="1" id="KW-0812">Transmembrane</keyword>
<comment type="caution">
    <text evidence="3">The sequence shown here is derived from an EMBL/GenBank/DDBJ whole genome shotgun (WGS) entry which is preliminary data.</text>
</comment>